<protein>
    <recommendedName>
        <fullName evidence="6">Ribosomal protein L11 methyltransferase</fullName>
        <shortName evidence="6">L11 Mtase</shortName>
        <ecNumber evidence="6">2.1.1.-</ecNumber>
    </recommendedName>
</protein>
<keyword evidence="7" id="KW-0689">Ribosomal protein</keyword>
<evidence type="ECO:0000313" key="7">
    <source>
        <dbReference type="EMBL" id="GAA0353145.1"/>
    </source>
</evidence>
<keyword evidence="4 6" id="KW-0808">Transferase</keyword>
<sequence length="319" mass="36012">MTEWKEFSVTINNDAQEAVSAIFSDLGSSGVSIVDRNDFLHLPEYGFDTLWELDENKFPKEGAIIKGYFTQHDDLTYIENELRKRINKLPEYGIDLTHFHLDVLDVKEEEWSNAWKKYYHPVSVTRFLTIVPQWETYEKKDSDERILYLDPGLAFGTGTHPTTQLCIQALEISIRKEATVFDVGTGSGVLSIASALYGAGKINAYDLDNVAVTSARDNIRLNGLEDAITVEANNLLEGIKSKADIIVANILAEIILPFIPDAYAHLEEDGLFITSGIISDKKDQVIEELKKHQFDIVQVNQMNDWVAIIARKQNKENEG</sequence>
<keyword evidence="7" id="KW-0687">Ribonucleoprotein</keyword>
<keyword evidence="2 6" id="KW-0963">Cytoplasm</keyword>
<keyword evidence="7" id="KW-0418">Kinase</keyword>
<name>A0ABP3GUJ2_9LACT</name>
<dbReference type="InterPro" id="IPR004498">
    <property type="entry name" value="Ribosomal_PrmA_MeTrfase"/>
</dbReference>
<comment type="catalytic activity">
    <reaction evidence="6">
        <text>L-lysyl-[protein] + 3 S-adenosyl-L-methionine = N(6),N(6),N(6)-trimethyl-L-lysyl-[protein] + 3 S-adenosyl-L-homocysteine + 3 H(+)</text>
        <dbReference type="Rhea" id="RHEA:54192"/>
        <dbReference type="Rhea" id="RHEA-COMP:9752"/>
        <dbReference type="Rhea" id="RHEA-COMP:13826"/>
        <dbReference type="ChEBI" id="CHEBI:15378"/>
        <dbReference type="ChEBI" id="CHEBI:29969"/>
        <dbReference type="ChEBI" id="CHEBI:57856"/>
        <dbReference type="ChEBI" id="CHEBI:59789"/>
        <dbReference type="ChEBI" id="CHEBI:61961"/>
    </reaction>
</comment>
<comment type="subcellular location">
    <subcellularLocation>
        <location evidence="6">Cytoplasm</location>
    </subcellularLocation>
</comment>
<feature type="binding site" evidence="6">
    <location>
        <position position="184"/>
    </location>
    <ligand>
        <name>S-adenosyl-L-methionine</name>
        <dbReference type="ChEBI" id="CHEBI:59789"/>
    </ligand>
</feature>
<reference evidence="8" key="1">
    <citation type="journal article" date="2019" name="Int. J. Syst. Evol. Microbiol.">
        <title>The Global Catalogue of Microorganisms (GCM) 10K type strain sequencing project: providing services to taxonomists for standard genome sequencing and annotation.</title>
        <authorList>
            <consortium name="The Broad Institute Genomics Platform"/>
            <consortium name="The Broad Institute Genome Sequencing Center for Infectious Disease"/>
            <person name="Wu L."/>
            <person name="Ma J."/>
        </authorList>
    </citation>
    <scope>NUCLEOTIDE SEQUENCE [LARGE SCALE GENOMIC DNA]</scope>
    <source>
        <strain evidence="8">JCM 12662</strain>
    </source>
</reference>
<dbReference type="Proteomes" id="UP001501166">
    <property type="component" value="Unassembled WGS sequence"/>
</dbReference>
<evidence type="ECO:0000313" key="8">
    <source>
        <dbReference type="Proteomes" id="UP001501166"/>
    </source>
</evidence>
<dbReference type="CDD" id="cd02440">
    <property type="entry name" value="AdoMet_MTases"/>
    <property type="match status" value="1"/>
</dbReference>
<dbReference type="Pfam" id="PF06325">
    <property type="entry name" value="PrmA"/>
    <property type="match status" value="1"/>
</dbReference>
<dbReference type="PANTHER" id="PTHR43648">
    <property type="entry name" value="ELECTRON TRANSFER FLAVOPROTEIN BETA SUBUNIT LYSINE METHYLTRANSFERASE"/>
    <property type="match status" value="1"/>
</dbReference>
<dbReference type="InterPro" id="IPR029063">
    <property type="entry name" value="SAM-dependent_MTases_sf"/>
</dbReference>
<evidence type="ECO:0000256" key="5">
    <source>
        <dbReference type="ARBA" id="ARBA00022691"/>
    </source>
</evidence>
<comment type="similarity">
    <text evidence="1 6">Belongs to the methyltransferase superfamily. PrmA family.</text>
</comment>
<dbReference type="InterPro" id="IPR050078">
    <property type="entry name" value="Ribosomal_L11_MeTrfase_PrmA"/>
</dbReference>
<keyword evidence="3 6" id="KW-0489">Methyltransferase</keyword>
<evidence type="ECO:0000256" key="4">
    <source>
        <dbReference type="ARBA" id="ARBA00022679"/>
    </source>
</evidence>
<dbReference type="GO" id="GO:0032259">
    <property type="term" value="P:methylation"/>
    <property type="evidence" value="ECO:0007669"/>
    <property type="project" value="UniProtKB-KW"/>
</dbReference>
<proteinExistence type="inferred from homology"/>
<dbReference type="GO" id="GO:0008168">
    <property type="term" value="F:methyltransferase activity"/>
    <property type="evidence" value="ECO:0007669"/>
    <property type="project" value="UniProtKB-KW"/>
</dbReference>
<feature type="binding site" evidence="6">
    <location>
        <position position="206"/>
    </location>
    <ligand>
        <name>S-adenosyl-L-methionine</name>
        <dbReference type="ChEBI" id="CHEBI:59789"/>
    </ligand>
</feature>
<feature type="binding site" evidence="6">
    <location>
        <position position="163"/>
    </location>
    <ligand>
        <name>S-adenosyl-L-methionine</name>
        <dbReference type="ChEBI" id="CHEBI:59789"/>
    </ligand>
</feature>
<evidence type="ECO:0000256" key="1">
    <source>
        <dbReference type="ARBA" id="ARBA00009741"/>
    </source>
</evidence>
<dbReference type="SUPFAM" id="SSF53335">
    <property type="entry name" value="S-adenosyl-L-methionine-dependent methyltransferases"/>
    <property type="match status" value="1"/>
</dbReference>
<dbReference type="GO" id="GO:0016301">
    <property type="term" value="F:kinase activity"/>
    <property type="evidence" value="ECO:0007669"/>
    <property type="project" value="UniProtKB-KW"/>
</dbReference>
<dbReference type="PIRSF" id="PIRSF000401">
    <property type="entry name" value="RPL11_MTase"/>
    <property type="match status" value="1"/>
</dbReference>
<dbReference type="Gene3D" id="3.40.50.150">
    <property type="entry name" value="Vaccinia Virus protein VP39"/>
    <property type="match status" value="1"/>
</dbReference>
<dbReference type="GO" id="GO:0005840">
    <property type="term" value="C:ribosome"/>
    <property type="evidence" value="ECO:0007669"/>
    <property type="project" value="UniProtKB-KW"/>
</dbReference>
<organism evidence="7 8">
    <name type="scientific">Alkalibacterium iburiense</name>
    <dbReference type="NCBI Taxonomy" id="290589"/>
    <lineage>
        <taxon>Bacteria</taxon>
        <taxon>Bacillati</taxon>
        <taxon>Bacillota</taxon>
        <taxon>Bacilli</taxon>
        <taxon>Lactobacillales</taxon>
        <taxon>Carnobacteriaceae</taxon>
        <taxon>Alkalibacterium</taxon>
    </lineage>
</organism>
<feature type="binding site" evidence="6">
    <location>
        <position position="249"/>
    </location>
    <ligand>
        <name>S-adenosyl-L-methionine</name>
        <dbReference type="ChEBI" id="CHEBI:59789"/>
    </ligand>
</feature>
<dbReference type="PANTHER" id="PTHR43648:SF1">
    <property type="entry name" value="ELECTRON TRANSFER FLAVOPROTEIN BETA SUBUNIT LYSINE METHYLTRANSFERASE"/>
    <property type="match status" value="1"/>
</dbReference>
<accession>A0ABP3GUJ2</accession>
<evidence type="ECO:0000256" key="3">
    <source>
        <dbReference type="ARBA" id="ARBA00022603"/>
    </source>
</evidence>
<comment type="function">
    <text evidence="6">Methylates ribosomal protein L11.</text>
</comment>
<keyword evidence="5 6" id="KW-0949">S-adenosyl-L-methionine</keyword>
<gene>
    <name evidence="6 7" type="primary">prmA</name>
    <name evidence="7" type="ORF">GCM10008932_02750</name>
</gene>
<comment type="caution">
    <text evidence="7">The sequence shown here is derived from an EMBL/GenBank/DDBJ whole genome shotgun (WGS) entry which is preliminary data.</text>
</comment>
<keyword evidence="8" id="KW-1185">Reference proteome</keyword>
<dbReference type="RefSeq" id="WP_343753236.1">
    <property type="nucleotide sequence ID" value="NZ_BAAACW010000019.1"/>
</dbReference>
<dbReference type="NCBIfam" id="TIGR00406">
    <property type="entry name" value="prmA"/>
    <property type="match status" value="1"/>
</dbReference>
<dbReference type="EC" id="2.1.1.-" evidence="6"/>
<dbReference type="EMBL" id="BAAACW010000019">
    <property type="protein sequence ID" value="GAA0353145.1"/>
    <property type="molecule type" value="Genomic_DNA"/>
</dbReference>
<dbReference type="HAMAP" id="MF_00735">
    <property type="entry name" value="Methyltr_PrmA"/>
    <property type="match status" value="1"/>
</dbReference>
<evidence type="ECO:0000256" key="2">
    <source>
        <dbReference type="ARBA" id="ARBA00022490"/>
    </source>
</evidence>
<evidence type="ECO:0000256" key="6">
    <source>
        <dbReference type="HAMAP-Rule" id="MF_00735"/>
    </source>
</evidence>